<evidence type="ECO:0000256" key="17">
    <source>
        <dbReference type="RuleBase" id="RU003476"/>
    </source>
</evidence>
<name>A0ABP8HCC9_9BURK</name>
<dbReference type="RefSeq" id="WP_345250956.1">
    <property type="nucleotide sequence ID" value="NZ_BAABFO010000017.1"/>
</dbReference>
<accession>A0ABP8HCC9</accession>
<dbReference type="Pfam" id="PF02581">
    <property type="entry name" value="TMP-TENI"/>
    <property type="match status" value="1"/>
</dbReference>
<dbReference type="GO" id="GO:0016787">
    <property type="term" value="F:hydrolase activity"/>
    <property type="evidence" value="ECO:0007669"/>
    <property type="project" value="UniProtKB-KW"/>
</dbReference>
<evidence type="ECO:0000256" key="13">
    <source>
        <dbReference type="ARBA" id="ARBA00040794"/>
    </source>
</evidence>
<organism evidence="19 20">
    <name type="scientific">Pigmentiphaga soli</name>
    <dbReference type="NCBI Taxonomy" id="1007095"/>
    <lineage>
        <taxon>Bacteria</taxon>
        <taxon>Pseudomonadati</taxon>
        <taxon>Pseudomonadota</taxon>
        <taxon>Betaproteobacteria</taxon>
        <taxon>Burkholderiales</taxon>
        <taxon>Alcaligenaceae</taxon>
        <taxon>Pigmentiphaga</taxon>
    </lineage>
</organism>
<dbReference type="InterPro" id="IPR047127">
    <property type="entry name" value="MutT-like"/>
</dbReference>
<evidence type="ECO:0000256" key="10">
    <source>
        <dbReference type="ARBA" id="ARBA00035861"/>
    </source>
</evidence>
<evidence type="ECO:0000256" key="7">
    <source>
        <dbReference type="ARBA" id="ARBA00022801"/>
    </source>
</evidence>
<dbReference type="InterPro" id="IPR000086">
    <property type="entry name" value="NUDIX_hydrolase_dom"/>
</dbReference>
<protein>
    <recommendedName>
        <fullName evidence="13">8-oxo-dGTP diphosphatase</fullName>
        <ecNumber evidence="12">3.6.1.55</ecNumber>
    </recommendedName>
    <alternativeName>
        <fullName evidence="16">7,8-dihydro-8-oxoguanine-triphosphatase</fullName>
    </alternativeName>
    <alternativeName>
        <fullName evidence="15">Mutator protein MutT</fullName>
    </alternativeName>
    <alternativeName>
        <fullName evidence="14">dGTP pyrophosphohydrolase</fullName>
    </alternativeName>
</protein>
<keyword evidence="8" id="KW-0460">Magnesium</keyword>
<evidence type="ECO:0000256" key="9">
    <source>
        <dbReference type="ARBA" id="ARBA00023204"/>
    </source>
</evidence>
<evidence type="ECO:0000256" key="8">
    <source>
        <dbReference type="ARBA" id="ARBA00022842"/>
    </source>
</evidence>
<dbReference type="InterPro" id="IPR020084">
    <property type="entry name" value="NUDIX_hydrolase_CS"/>
</dbReference>
<comment type="catalytic activity">
    <reaction evidence="10">
        <text>8-oxo-dGTP + H2O = 8-oxo-dGMP + diphosphate + H(+)</text>
        <dbReference type="Rhea" id="RHEA:31575"/>
        <dbReference type="ChEBI" id="CHEBI:15377"/>
        <dbReference type="ChEBI" id="CHEBI:15378"/>
        <dbReference type="ChEBI" id="CHEBI:33019"/>
        <dbReference type="ChEBI" id="CHEBI:63224"/>
        <dbReference type="ChEBI" id="CHEBI:77896"/>
        <dbReference type="EC" id="3.6.1.55"/>
    </reaction>
</comment>
<keyword evidence="9" id="KW-0234">DNA repair</keyword>
<comment type="catalytic activity">
    <reaction evidence="11">
        <text>8-oxo-GTP + H2O = 8-oxo-GMP + diphosphate + H(+)</text>
        <dbReference type="Rhea" id="RHEA:67616"/>
        <dbReference type="ChEBI" id="CHEBI:15377"/>
        <dbReference type="ChEBI" id="CHEBI:15378"/>
        <dbReference type="ChEBI" id="CHEBI:33019"/>
        <dbReference type="ChEBI" id="CHEBI:143553"/>
        <dbReference type="ChEBI" id="CHEBI:145694"/>
    </reaction>
</comment>
<dbReference type="Pfam" id="PF00293">
    <property type="entry name" value="NUDIX"/>
    <property type="match status" value="1"/>
</dbReference>
<dbReference type="PROSITE" id="PS00893">
    <property type="entry name" value="NUDIX_BOX"/>
    <property type="match status" value="1"/>
</dbReference>
<evidence type="ECO:0000256" key="14">
    <source>
        <dbReference type="ARBA" id="ARBA00041592"/>
    </source>
</evidence>
<dbReference type="CDD" id="cd03425">
    <property type="entry name" value="NUDIX_MutT_NudA_like"/>
    <property type="match status" value="1"/>
</dbReference>
<evidence type="ECO:0000256" key="4">
    <source>
        <dbReference type="ARBA" id="ARBA00022705"/>
    </source>
</evidence>
<dbReference type="Gene3D" id="3.20.20.70">
    <property type="entry name" value="Aldolase class I"/>
    <property type="match status" value="1"/>
</dbReference>
<proteinExistence type="inferred from homology"/>
<dbReference type="InterPro" id="IPR015797">
    <property type="entry name" value="NUDIX_hydrolase-like_dom_sf"/>
</dbReference>
<comment type="caution">
    <text evidence="19">The sequence shown here is derived from an EMBL/GenBank/DDBJ whole genome shotgun (WGS) entry which is preliminary data.</text>
</comment>
<dbReference type="PANTHER" id="PTHR47707">
    <property type="entry name" value="8-OXO-DGTP DIPHOSPHATASE"/>
    <property type="match status" value="1"/>
</dbReference>
<dbReference type="InterPro" id="IPR022998">
    <property type="entry name" value="ThiamineP_synth_TenI"/>
</dbReference>
<dbReference type="SUPFAM" id="SSF51391">
    <property type="entry name" value="Thiamin phosphate synthase"/>
    <property type="match status" value="1"/>
</dbReference>
<evidence type="ECO:0000256" key="12">
    <source>
        <dbReference type="ARBA" id="ARBA00038905"/>
    </source>
</evidence>
<dbReference type="Proteomes" id="UP001501671">
    <property type="component" value="Unassembled WGS sequence"/>
</dbReference>
<dbReference type="PANTHER" id="PTHR47707:SF1">
    <property type="entry name" value="NUDIX HYDROLASE FAMILY PROTEIN"/>
    <property type="match status" value="1"/>
</dbReference>
<sequence>MNAPPKLVDVAVGALLRDGRLLLGQRPEGKPYSGWWELPGGKLEPGETVLQALARELDEELGITVTHATPWVTHVHAYQHATVRLFFCRVTGWHGEPRGRESQALQWVDIRPATAAQADAARHALAGRLAALESRRLARDIPTELEAAQAAVPAPEAAIGLTVVPPTAPLLPATLPALRWLSVPDRYAITAIGSAEGADAFLRRCEAALAAGLKLVQFREPGWPDGPHADSLHRVFRRVLAATRAAGARLLVNSAHPAAWWREADGVHLRATDLARPRPELPAGAWLAASAHDAAELARAHGLDADLAVLGPVLPTPSHPGAATLGWEAFAGLALHAGLPVFALGGQSAATRERAHLQGAHGIAGISGFW</sequence>
<evidence type="ECO:0000256" key="2">
    <source>
        <dbReference type="ARBA" id="ARBA00005582"/>
    </source>
</evidence>
<keyword evidence="20" id="KW-1185">Reference proteome</keyword>
<evidence type="ECO:0000313" key="20">
    <source>
        <dbReference type="Proteomes" id="UP001501671"/>
    </source>
</evidence>
<keyword evidence="6" id="KW-0227">DNA damage</keyword>
<evidence type="ECO:0000256" key="1">
    <source>
        <dbReference type="ARBA" id="ARBA00001946"/>
    </source>
</evidence>
<evidence type="ECO:0000256" key="3">
    <source>
        <dbReference type="ARBA" id="ARBA00022457"/>
    </source>
</evidence>
<dbReference type="EMBL" id="BAABFO010000017">
    <property type="protein sequence ID" value="GAA4337321.1"/>
    <property type="molecule type" value="Genomic_DNA"/>
</dbReference>
<evidence type="ECO:0000256" key="11">
    <source>
        <dbReference type="ARBA" id="ARBA00036904"/>
    </source>
</evidence>
<dbReference type="PRINTS" id="PR00502">
    <property type="entry name" value="NUDIXFAMILY"/>
</dbReference>
<evidence type="ECO:0000256" key="15">
    <source>
        <dbReference type="ARBA" id="ARBA00041979"/>
    </source>
</evidence>
<dbReference type="PROSITE" id="PS51462">
    <property type="entry name" value="NUDIX"/>
    <property type="match status" value="1"/>
</dbReference>
<comment type="cofactor">
    <cofactor evidence="1">
        <name>Mg(2+)</name>
        <dbReference type="ChEBI" id="CHEBI:18420"/>
    </cofactor>
</comment>
<keyword evidence="7 17" id="KW-0378">Hydrolase</keyword>
<evidence type="ECO:0000256" key="5">
    <source>
        <dbReference type="ARBA" id="ARBA00022723"/>
    </source>
</evidence>
<dbReference type="Gene3D" id="3.90.79.10">
    <property type="entry name" value="Nucleoside Triphosphate Pyrophosphohydrolase"/>
    <property type="match status" value="1"/>
</dbReference>
<reference evidence="20" key="1">
    <citation type="journal article" date="2019" name="Int. J. Syst. Evol. Microbiol.">
        <title>The Global Catalogue of Microorganisms (GCM) 10K type strain sequencing project: providing services to taxonomists for standard genome sequencing and annotation.</title>
        <authorList>
            <consortium name="The Broad Institute Genomics Platform"/>
            <consortium name="The Broad Institute Genome Sequencing Center for Infectious Disease"/>
            <person name="Wu L."/>
            <person name="Ma J."/>
        </authorList>
    </citation>
    <scope>NUCLEOTIDE SEQUENCE [LARGE SCALE GENOMIC DNA]</scope>
    <source>
        <strain evidence="20">JCM 17666</strain>
    </source>
</reference>
<dbReference type="SUPFAM" id="SSF55811">
    <property type="entry name" value="Nudix"/>
    <property type="match status" value="1"/>
</dbReference>
<keyword evidence="4" id="KW-0235">DNA replication</keyword>
<evidence type="ECO:0000313" key="19">
    <source>
        <dbReference type="EMBL" id="GAA4337321.1"/>
    </source>
</evidence>
<comment type="similarity">
    <text evidence="2 17">Belongs to the Nudix hydrolase family.</text>
</comment>
<evidence type="ECO:0000259" key="18">
    <source>
        <dbReference type="PROSITE" id="PS51462"/>
    </source>
</evidence>
<keyword evidence="5" id="KW-0479">Metal-binding</keyword>
<evidence type="ECO:0000256" key="6">
    <source>
        <dbReference type="ARBA" id="ARBA00022763"/>
    </source>
</evidence>
<dbReference type="InterPro" id="IPR036206">
    <property type="entry name" value="ThiamineP_synth_sf"/>
</dbReference>
<keyword evidence="3" id="KW-0515">Mutator protein</keyword>
<gene>
    <name evidence="19" type="ORF">GCM10023144_32860</name>
</gene>
<feature type="domain" description="Nudix hydrolase" evidence="18">
    <location>
        <begin position="6"/>
        <end position="131"/>
    </location>
</feature>
<dbReference type="CDD" id="cd00564">
    <property type="entry name" value="TMP_TenI"/>
    <property type="match status" value="1"/>
</dbReference>
<dbReference type="EC" id="3.6.1.55" evidence="12"/>
<dbReference type="InterPro" id="IPR020476">
    <property type="entry name" value="Nudix_hydrolase"/>
</dbReference>
<dbReference type="InterPro" id="IPR013785">
    <property type="entry name" value="Aldolase_TIM"/>
</dbReference>
<evidence type="ECO:0000256" key="16">
    <source>
        <dbReference type="ARBA" id="ARBA00042798"/>
    </source>
</evidence>